<dbReference type="PANTHER" id="PTHR38589">
    <property type="entry name" value="BLR0621 PROTEIN"/>
    <property type="match status" value="1"/>
</dbReference>
<dbReference type="GO" id="GO:0016740">
    <property type="term" value="F:transferase activity"/>
    <property type="evidence" value="ECO:0007669"/>
    <property type="project" value="InterPro"/>
</dbReference>
<comment type="pathway">
    <text evidence="1">Cell wall biogenesis; peptidoglycan biosynthesis.</text>
</comment>
<gene>
    <name evidence="4" type="ORF">NCTC10437_04840</name>
</gene>
<feature type="chain" id="PRO_5038500942" evidence="2">
    <location>
        <begin position="27"/>
        <end position="223"/>
    </location>
</feature>
<dbReference type="GO" id="GO:0008360">
    <property type="term" value="P:regulation of cell shape"/>
    <property type="evidence" value="ECO:0007669"/>
    <property type="project" value="UniProtKB-UniRule"/>
</dbReference>
<dbReference type="AlphaFoldDB" id="A0A3S4S1P8"/>
<dbReference type="OrthoDB" id="186490at2"/>
<dbReference type="Proteomes" id="UP000279306">
    <property type="component" value="Chromosome"/>
</dbReference>
<evidence type="ECO:0000313" key="4">
    <source>
        <dbReference type="EMBL" id="VEG57820.1"/>
    </source>
</evidence>
<feature type="domain" description="L,D-TPase catalytic" evidence="3">
    <location>
        <begin position="42"/>
        <end position="211"/>
    </location>
</feature>
<dbReference type="EMBL" id="LR134356">
    <property type="protein sequence ID" value="VEG57820.1"/>
    <property type="molecule type" value="Genomic_DNA"/>
</dbReference>
<dbReference type="GO" id="GO:0009252">
    <property type="term" value="P:peptidoglycan biosynthetic process"/>
    <property type="evidence" value="ECO:0007669"/>
    <property type="project" value="UniProtKB-KW"/>
</dbReference>
<dbReference type="STRING" id="1791.GCA_001049355_03689"/>
<accession>A0A3S4S1P8</accession>
<evidence type="ECO:0000256" key="1">
    <source>
        <dbReference type="PROSITE-ProRule" id="PRU01373"/>
    </source>
</evidence>
<dbReference type="PANTHER" id="PTHR38589:SF1">
    <property type="entry name" value="BLR0621 PROTEIN"/>
    <property type="match status" value="1"/>
</dbReference>
<protein>
    <submittedName>
        <fullName evidence="4">Putative secreted protein</fullName>
    </submittedName>
</protein>
<dbReference type="RefSeq" id="WP_048633559.1">
    <property type="nucleotide sequence ID" value="NZ_CVQQ01000012.1"/>
</dbReference>
<reference evidence="4 5" key="1">
    <citation type="submission" date="2018-12" db="EMBL/GenBank/DDBJ databases">
        <authorList>
            <consortium name="Pathogen Informatics"/>
        </authorList>
    </citation>
    <scope>NUCLEOTIDE SEQUENCE [LARGE SCALE GENOMIC DNA]</scope>
    <source>
        <strain evidence="4 5">NCTC10437</strain>
    </source>
</reference>
<evidence type="ECO:0000259" key="3">
    <source>
        <dbReference type="PROSITE" id="PS52029"/>
    </source>
</evidence>
<sequence>MRNVLASGAGSLVAAIVGGVALAASAAGEPGVPVSTQMIVVSAPAADSPTGSLTTYERVGRHWRPVLGPTPADFGELGVGAAADDVFRTPVGTFPLGQAFGREPNPGTRMPYFQATELDWWDEDVDSPTYNTHVHAEEIDSEDAENLYDSGPIYDYAVVIEHNPERVPGRSAGIFLHVSDGDPTWGCVAIGRDQMRSVLQWLDPGAHPQIIIGVGVEGPPATA</sequence>
<feature type="active site" description="Proton donor/acceptor" evidence="1">
    <location>
        <position position="177"/>
    </location>
</feature>
<keyword evidence="1" id="KW-0573">Peptidoglycan synthesis</keyword>
<name>A0A3S4S1P8_MYCAU</name>
<evidence type="ECO:0000313" key="5">
    <source>
        <dbReference type="Proteomes" id="UP000279306"/>
    </source>
</evidence>
<keyword evidence="2" id="KW-0732">Signal</keyword>
<keyword evidence="1" id="KW-0961">Cell wall biogenesis/degradation</keyword>
<feature type="active site" description="Nucleophile" evidence="1">
    <location>
        <position position="187"/>
    </location>
</feature>
<dbReference type="GO" id="GO:0071555">
    <property type="term" value="P:cell wall organization"/>
    <property type="evidence" value="ECO:0007669"/>
    <property type="project" value="UniProtKB-UniRule"/>
</dbReference>
<organism evidence="4 5">
    <name type="scientific">Mycolicibacterium aurum</name>
    <name type="common">Mycobacterium aurum</name>
    <dbReference type="NCBI Taxonomy" id="1791"/>
    <lineage>
        <taxon>Bacteria</taxon>
        <taxon>Bacillati</taxon>
        <taxon>Actinomycetota</taxon>
        <taxon>Actinomycetes</taxon>
        <taxon>Mycobacteriales</taxon>
        <taxon>Mycobacteriaceae</taxon>
        <taxon>Mycolicibacterium</taxon>
    </lineage>
</organism>
<dbReference type="Pfam" id="PF03734">
    <property type="entry name" value="YkuD"/>
    <property type="match status" value="1"/>
</dbReference>
<proteinExistence type="predicted"/>
<dbReference type="InterPro" id="IPR005490">
    <property type="entry name" value="LD_TPept_cat_dom"/>
</dbReference>
<keyword evidence="1" id="KW-0133">Cell shape</keyword>
<keyword evidence="5" id="KW-1185">Reference proteome</keyword>
<dbReference type="KEGG" id="mauu:NCTC10437_04840"/>
<dbReference type="PROSITE" id="PS52029">
    <property type="entry name" value="LD_TPASE"/>
    <property type="match status" value="1"/>
</dbReference>
<feature type="signal peptide" evidence="2">
    <location>
        <begin position="1"/>
        <end position="26"/>
    </location>
</feature>
<evidence type="ECO:0000256" key="2">
    <source>
        <dbReference type="SAM" id="SignalP"/>
    </source>
</evidence>